<dbReference type="InterPro" id="IPR045722">
    <property type="entry name" value="DUF6076"/>
</dbReference>
<dbReference type="RefSeq" id="WP_186934437.1">
    <property type="nucleotide sequence ID" value="NZ_JACOPS010000001.1"/>
</dbReference>
<dbReference type="EMBL" id="JACOPS010000001">
    <property type="protein sequence ID" value="MBC5727005.1"/>
    <property type="molecule type" value="Genomic_DNA"/>
</dbReference>
<dbReference type="Proteomes" id="UP000636755">
    <property type="component" value="Unassembled WGS sequence"/>
</dbReference>
<protein>
    <submittedName>
        <fullName evidence="1">Uncharacterized protein</fullName>
    </submittedName>
</protein>
<organism evidence="1 2">
    <name type="scientific">Ruminococcus intestinalis</name>
    <dbReference type="NCBI Taxonomy" id="2763066"/>
    <lineage>
        <taxon>Bacteria</taxon>
        <taxon>Bacillati</taxon>
        <taxon>Bacillota</taxon>
        <taxon>Clostridia</taxon>
        <taxon>Eubacteriales</taxon>
        <taxon>Oscillospiraceae</taxon>
        <taxon>Ruminococcus</taxon>
    </lineage>
</organism>
<sequence>MAKHEGLLLKIDSKGNISGYMQENNNKIPIENTTIKNELISFSEEDFEEYSELQNEIRKVYRTYPDESEERFALIKKLTAKAEKALAEYRTFYGLLNRLMIEDFLGENDGTEHYLREYASYLDQIKTVQFFVLHFFSDLSNQIEIDVNEDFNYNSVQISTVFYFEDNKSRQMYHIRNLTEYYFLLLHLFVENGYRLCRCQLCGRYFVPKTKKKTLYCDRVLNNGKTCKEFAPKLKHRILANRNEVLKTFDTQRGKMYKRYERTLNTPDTVEKPLSFEEYYDWLEKSRTARDNYLEDKIPKEEALNIICIE</sequence>
<dbReference type="Pfam" id="PF19553">
    <property type="entry name" value="DUF6076"/>
    <property type="match status" value="1"/>
</dbReference>
<evidence type="ECO:0000313" key="2">
    <source>
        <dbReference type="Proteomes" id="UP000636755"/>
    </source>
</evidence>
<keyword evidence="2" id="KW-1185">Reference proteome</keyword>
<proteinExistence type="predicted"/>
<comment type="caution">
    <text evidence="1">The sequence shown here is derived from an EMBL/GenBank/DDBJ whole genome shotgun (WGS) entry which is preliminary data.</text>
</comment>
<reference evidence="1 2" key="1">
    <citation type="submission" date="2020-08" db="EMBL/GenBank/DDBJ databases">
        <title>Genome public.</title>
        <authorList>
            <person name="Liu C."/>
            <person name="Sun Q."/>
        </authorList>
    </citation>
    <scope>NUCLEOTIDE SEQUENCE [LARGE SCALE GENOMIC DNA]</scope>
    <source>
        <strain evidence="1 2">NSJ-71</strain>
    </source>
</reference>
<evidence type="ECO:0000313" key="1">
    <source>
        <dbReference type="EMBL" id="MBC5727005.1"/>
    </source>
</evidence>
<accession>A0ABR7HHP1</accession>
<gene>
    <name evidence="1" type="ORF">H8R91_00400</name>
</gene>
<name>A0ABR7HHP1_9FIRM</name>